<feature type="transmembrane region" description="Helical" evidence="6">
    <location>
        <begin position="294"/>
        <end position="314"/>
    </location>
</feature>
<gene>
    <name evidence="8" type="ORF">Phpb_02901</name>
</gene>
<comment type="caution">
    <text evidence="8">The sequence shown here is derived from an EMBL/GenBank/DDBJ whole genome shotgun (WGS) entry which is preliminary data.</text>
</comment>
<keyword evidence="4 6" id="KW-1133">Transmembrane helix</keyword>
<protein>
    <submittedName>
        <fullName evidence="8">Major Facilitator Superfamily protein</fullName>
    </submittedName>
</protein>
<organism evidence="8 9">
    <name type="scientific">Photorhabdus namnaonensis</name>
    <dbReference type="NCBI Taxonomy" id="1851568"/>
    <lineage>
        <taxon>Bacteria</taxon>
        <taxon>Pseudomonadati</taxon>
        <taxon>Pseudomonadota</taxon>
        <taxon>Gammaproteobacteria</taxon>
        <taxon>Enterobacterales</taxon>
        <taxon>Morganellaceae</taxon>
        <taxon>Photorhabdus</taxon>
    </lineage>
</organism>
<dbReference type="PROSITE" id="PS50850">
    <property type="entry name" value="MFS"/>
    <property type="match status" value="1"/>
</dbReference>
<dbReference type="EMBL" id="LOIC01000073">
    <property type="protein sequence ID" value="OCA54026.1"/>
    <property type="molecule type" value="Genomic_DNA"/>
</dbReference>
<dbReference type="SUPFAM" id="SSF103473">
    <property type="entry name" value="MFS general substrate transporter"/>
    <property type="match status" value="1"/>
</dbReference>
<feature type="domain" description="Major facilitator superfamily (MFS) profile" evidence="7">
    <location>
        <begin position="200"/>
        <end position="392"/>
    </location>
</feature>
<dbReference type="InterPro" id="IPR036259">
    <property type="entry name" value="MFS_trans_sf"/>
</dbReference>
<sequence>MKKYISIGVHELDTYLDYAILSIIAIYSLHATPSEMGILGACFAVPFLVASGLFGKLFDNGNVLNWRTLLFCINGIVMPFLSVADPIIFLYVITLIKTTCRCGLGISNTKLNVDDSESQRFYEIYGYITNFSRIVIPLFVVYLNTNYGLWFVVLLSMTFNLVGMLTSYFDDTFRLDINASVSSAAVERFSFIQQLKNKPDLYLLVSAYTLSNLAFFLSNDMLGIFFERIGQNESSIGYIISLLGVGGIVGTRVSGWLLKKLSAKNVLLFSIMINFVAFWGFGFLDAKTHHYATYYLLVFLVGTASGVTFFAIRYGVRNIIGFEHVGKATGDIQKISSVVAILMPVIGGYTAKLISIEFTFKLTSILLAVIFLYFLFKKHKVTEERNKYVQSK</sequence>
<dbReference type="PATRIC" id="fig|29488.15.peg.3195"/>
<dbReference type="GO" id="GO:0022857">
    <property type="term" value="F:transmembrane transporter activity"/>
    <property type="evidence" value="ECO:0007669"/>
    <property type="project" value="InterPro"/>
</dbReference>
<feature type="transmembrane region" description="Helical" evidence="6">
    <location>
        <begin position="335"/>
        <end position="352"/>
    </location>
</feature>
<dbReference type="Proteomes" id="UP000092665">
    <property type="component" value="Unassembled WGS sequence"/>
</dbReference>
<name>A0A1B8YG01_9GAMM</name>
<feature type="transmembrane region" description="Helical" evidence="6">
    <location>
        <begin position="201"/>
        <end position="218"/>
    </location>
</feature>
<accession>A0A1B8YG01</accession>
<keyword evidence="9" id="KW-1185">Reference proteome</keyword>
<keyword evidence="5 6" id="KW-0472">Membrane</keyword>
<proteinExistence type="predicted"/>
<evidence type="ECO:0000256" key="6">
    <source>
        <dbReference type="SAM" id="Phobius"/>
    </source>
</evidence>
<dbReference type="PANTHER" id="PTHR23513:SF6">
    <property type="entry name" value="MAJOR FACILITATOR SUPERFAMILY ASSOCIATED DOMAIN-CONTAINING PROTEIN"/>
    <property type="match status" value="1"/>
</dbReference>
<dbReference type="Pfam" id="PF07690">
    <property type="entry name" value="MFS_1"/>
    <property type="match status" value="1"/>
</dbReference>
<dbReference type="InterPro" id="IPR020846">
    <property type="entry name" value="MFS_dom"/>
</dbReference>
<evidence type="ECO:0000256" key="5">
    <source>
        <dbReference type="ARBA" id="ARBA00023136"/>
    </source>
</evidence>
<dbReference type="PANTHER" id="PTHR23513">
    <property type="entry name" value="INTEGRAL MEMBRANE EFFLUX PROTEIN-RELATED"/>
    <property type="match status" value="1"/>
</dbReference>
<keyword evidence="3 6" id="KW-0812">Transmembrane</keyword>
<dbReference type="Gene3D" id="1.20.1250.20">
    <property type="entry name" value="MFS general substrate transporter like domains"/>
    <property type="match status" value="2"/>
</dbReference>
<feature type="transmembrane region" description="Helical" evidence="6">
    <location>
        <begin position="265"/>
        <end position="282"/>
    </location>
</feature>
<evidence type="ECO:0000313" key="8">
    <source>
        <dbReference type="EMBL" id="OCA54026.1"/>
    </source>
</evidence>
<dbReference type="RefSeq" id="WP_065390944.1">
    <property type="nucleotide sequence ID" value="NZ_CAWMQN010000073.1"/>
</dbReference>
<feature type="transmembrane region" description="Helical" evidence="6">
    <location>
        <begin position="12"/>
        <end position="30"/>
    </location>
</feature>
<feature type="transmembrane region" description="Helical" evidence="6">
    <location>
        <begin position="238"/>
        <end position="258"/>
    </location>
</feature>
<evidence type="ECO:0000256" key="1">
    <source>
        <dbReference type="ARBA" id="ARBA00004651"/>
    </source>
</evidence>
<evidence type="ECO:0000259" key="7">
    <source>
        <dbReference type="PROSITE" id="PS50850"/>
    </source>
</evidence>
<dbReference type="GO" id="GO:0005886">
    <property type="term" value="C:plasma membrane"/>
    <property type="evidence" value="ECO:0007669"/>
    <property type="project" value="UniProtKB-SubCell"/>
</dbReference>
<evidence type="ECO:0000256" key="3">
    <source>
        <dbReference type="ARBA" id="ARBA00022692"/>
    </source>
</evidence>
<feature type="transmembrane region" description="Helical" evidence="6">
    <location>
        <begin position="358"/>
        <end position="376"/>
    </location>
</feature>
<reference evidence="9" key="1">
    <citation type="submission" date="2015-11" db="EMBL/GenBank/DDBJ databases">
        <authorList>
            <person name="Tobias N.J."/>
            <person name="Mishra B."/>
            <person name="Gupta D.K."/>
            <person name="Thines M."/>
            <person name="Stinear T.P."/>
            <person name="Bode H.B."/>
        </authorList>
    </citation>
    <scope>NUCLEOTIDE SEQUENCE [LARGE SCALE GENOMIC DNA]</scope>
    <source>
        <strain evidence="9">PB45.5</strain>
    </source>
</reference>
<comment type="subcellular location">
    <subcellularLocation>
        <location evidence="1">Cell membrane</location>
        <topology evidence="1">Multi-pass membrane protein</topology>
    </subcellularLocation>
</comment>
<evidence type="ECO:0000313" key="9">
    <source>
        <dbReference type="Proteomes" id="UP000092665"/>
    </source>
</evidence>
<feature type="transmembrane region" description="Helical" evidence="6">
    <location>
        <begin position="36"/>
        <end position="57"/>
    </location>
</feature>
<dbReference type="AlphaFoldDB" id="A0A1B8YG01"/>
<dbReference type="InterPro" id="IPR011701">
    <property type="entry name" value="MFS"/>
</dbReference>
<feature type="transmembrane region" description="Helical" evidence="6">
    <location>
        <begin position="149"/>
        <end position="169"/>
    </location>
</feature>
<keyword evidence="2" id="KW-1003">Cell membrane</keyword>
<evidence type="ECO:0000256" key="4">
    <source>
        <dbReference type="ARBA" id="ARBA00022989"/>
    </source>
</evidence>
<evidence type="ECO:0000256" key="2">
    <source>
        <dbReference type="ARBA" id="ARBA00022475"/>
    </source>
</evidence>